<sequence length="410" mass="45803">MIPAQSAHSQALAARLQRFMDDHVYPNEALYEDQLHAGPEQFRVPPILEELKTQAKAQGLWNLFLPHSDNGAGLSNLDYAPLAEIMGRVHYASEIFNCSAPDTGNMEVLDRYGTQAQKDRWLKPLLEGEIRSAYCMTEPAVASSDATNIQTRIERDGGDYVINGRKWFITNAYHPNTRIFILMGKTDPDAPRHLQQSQILIPTDTPGIRWIRPLPVMGFFDLPKGQGELLFENVRVPAENIILGEGRGFEISQGRLGPGRIHNCMRILGQCERMLELTCQRLLSRVAFGKPLASQSVWQERVADARIQINMARLLTQRAAHLMDMVGNKEARSEISQIKVAATRIGRMVADIAVAAHGAAGLTNDFGLGYGFTRMQMLRMGDGPDDVHNRVIARAEFDKYRPARSMGDEA</sequence>
<evidence type="ECO:0000256" key="4">
    <source>
        <dbReference type="ARBA" id="ARBA00022630"/>
    </source>
</evidence>
<comment type="subunit">
    <text evidence="3">Homodimer.</text>
</comment>
<keyword evidence="6 7" id="KW-0560">Oxidoreductase</keyword>
<evidence type="ECO:0000259" key="9">
    <source>
        <dbReference type="Pfam" id="PF02770"/>
    </source>
</evidence>
<dbReference type="Gene3D" id="1.20.140.10">
    <property type="entry name" value="Butyryl-CoA Dehydrogenase, subunit A, domain 3"/>
    <property type="match status" value="1"/>
</dbReference>
<dbReference type="PANTHER" id="PTHR48083">
    <property type="entry name" value="MEDIUM-CHAIN SPECIFIC ACYL-COA DEHYDROGENASE, MITOCHONDRIAL-RELATED"/>
    <property type="match status" value="1"/>
</dbReference>
<dbReference type="Gene3D" id="2.40.110.10">
    <property type="entry name" value="Butyryl-CoA Dehydrogenase, subunit A, domain 2"/>
    <property type="match status" value="1"/>
</dbReference>
<feature type="domain" description="Acyl-CoA oxidase/dehydrogenase middle" evidence="9">
    <location>
        <begin position="133"/>
        <end position="234"/>
    </location>
</feature>
<feature type="domain" description="Acyl-CoA dehydrogenase/oxidase N-terminal" evidence="10">
    <location>
        <begin position="8"/>
        <end position="129"/>
    </location>
</feature>
<comment type="caution">
    <text evidence="11">The sequence shown here is derived from an EMBL/GenBank/DDBJ whole genome shotgun (WGS) entry which is preliminary data.</text>
</comment>
<evidence type="ECO:0000256" key="5">
    <source>
        <dbReference type="ARBA" id="ARBA00022827"/>
    </source>
</evidence>
<feature type="domain" description="Acyl-CoA dehydrogenase/oxidase C-terminal" evidence="8">
    <location>
        <begin position="246"/>
        <end position="395"/>
    </location>
</feature>
<proteinExistence type="inferred from homology"/>
<organism evidence="11 12">
    <name type="scientific">Sphingobium rhizovicinum</name>
    <dbReference type="NCBI Taxonomy" id="432308"/>
    <lineage>
        <taxon>Bacteria</taxon>
        <taxon>Pseudomonadati</taxon>
        <taxon>Pseudomonadota</taxon>
        <taxon>Alphaproteobacteria</taxon>
        <taxon>Sphingomonadales</taxon>
        <taxon>Sphingomonadaceae</taxon>
        <taxon>Sphingobium</taxon>
    </lineage>
</organism>
<evidence type="ECO:0000259" key="8">
    <source>
        <dbReference type="Pfam" id="PF00441"/>
    </source>
</evidence>
<dbReference type="SUPFAM" id="SSF47203">
    <property type="entry name" value="Acyl-CoA dehydrogenase C-terminal domain-like"/>
    <property type="match status" value="1"/>
</dbReference>
<dbReference type="InterPro" id="IPR037069">
    <property type="entry name" value="AcylCoA_DH/ox_N_sf"/>
</dbReference>
<dbReference type="InterPro" id="IPR006091">
    <property type="entry name" value="Acyl-CoA_Oxase/DH_mid-dom"/>
</dbReference>
<evidence type="ECO:0000256" key="1">
    <source>
        <dbReference type="ARBA" id="ARBA00001974"/>
    </source>
</evidence>
<keyword evidence="5 7" id="KW-0274">FAD</keyword>
<dbReference type="Pfam" id="PF02771">
    <property type="entry name" value="Acyl-CoA_dh_N"/>
    <property type="match status" value="1"/>
</dbReference>
<evidence type="ECO:0000313" key="12">
    <source>
        <dbReference type="Proteomes" id="UP001595681"/>
    </source>
</evidence>
<evidence type="ECO:0000256" key="2">
    <source>
        <dbReference type="ARBA" id="ARBA00009347"/>
    </source>
</evidence>
<dbReference type="PANTHER" id="PTHR48083:SF13">
    <property type="entry name" value="ACYL-COA DEHYDROGENASE FAMILY MEMBER 11"/>
    <property type="match status" value="1"/>
</dbReference>
<protein>
    <submittedName>
        <fullName evidence="11">Acyl-CoA dehydrogenase family protein</fullName>
    </submittedName>
</protein>
<keyword evidence="4 7" id="KW-0285">Flavoprotein</keyword>
<dbReference type="Proteomes" id="UP001595681">
    <property type="component" value="Unassembled WGS sequence"/>
</dbReference>
<dbReference type="InterPro" id="IPR046373">
    <property type="entry name" value="Acyl-CoA_Oxase/DH_mid-dom_sf"/>
</dbReference>
<dbReference type="Pfam" id="PF00441">
    <property type="entry name" value="Acyl-CoA_dh_1"/>
    <property type="match status" value="1"/>
</dbReference>
<dbReference type="InterPro" id="IPR050741">
    <property type="entry name" value="Acyl-CoA_dehydrogenase"/>
</dbReference>
<dbReference type="InterPro" id="IPR013786">
    <property type="entry name" value="AcylCoA_DH/ox_N"/>
</dbReference>
<evidence type="ECO:0000259" key="10">
    <source>
        <dbReference type="Pfam" id="PF02771"/>
    </source>
</evidence>
<keyword evidence="12" id="KW-1185">Reference proteome</keyword>
<dbReference type="SUPFAM" id="SSF56645">
    <property type="entry name" value="Acyl-CoA dehydrogenase NM domain-like"/>
    <property type="match status" value="1"/>
</dbReference>
<gene>
    <name evidence="11" type="ORF">ACFOKF_21115</name>
</gene>
<dbReference type="RefSeq" id="WP_380798505.1">
    <property type="nucleotide sequence ID" value="NZ_JBHRVU010000005.1"/>
</dbReference>
<dbReference type="Pfam" id="PF02770">
    <property type="entry name" value="Acyl-CoA_dh_M"/>
    <property type="match status" value="1"/>
</dbReference>
<reference evidence="12" key="1">
    <citation type="journal article" date="2019" name="Int. J. Syst. Evol. Microbiol.">
        <title>The Global Catalogue of Microorganisms (GCM) 10K type strain sequencing project: providing services to taxonomists for standard genome sequencing and annotation.</title>
        <authorList>
            <consortium name="The Broad Institute Genomics Platform"/>
            <consortium name="The Broad Institute Genome Sequencing Center for Infectious Disease"/>
            <person name="Wu L."/>
            <person name="Ma J."/>
        </authorList>
    </citation>
    <scope>NUCLEOTIDE SEQUENCE [LARGE SCALE GENOMIC DNA]</scope>
    <source>
        <strain evidence="12">CCM 7491</strain>
    </source>
</reference>
<dbReference type="EMBL" id="JBHRVU010000005">
    <property type="protein sequence ID" value="MFC3443662.1"/>
    <property type="molecule type" value="Genomic_DNA"/>
</dbReference>
<comment type="cofactor">
    <cofactor evidence="1 7">
        <name>FAD</name>
        <dbReference type="ChEBI" id="CHEBI:57692"/>
    </cofactor>
</comment>
<evidence type="ECO:0000256" key="7">
    <source>
        <dbReference type="RuleBase" id="RU362125"/>
    </source>
</evidence>
<evidence type="ECO:0000313" key="11">
    <source>
        <dbReference type="EMBL" id="MFC3443662.1"/>
    </source>
</evidence>
<dbReference type="InterPro" id="IPR009100">
    <property type="entry name" value="AcylCoA_DH/oxidase_NM_dom_sf"/>
</dbReference>
<name>A0ABV7NLE1_9SPHN</name>
<evidence type="ECO:0000256" key="3">
    <source>
        <dbReference type="ARBA" id="ARBA00011738"/>
    </source>
</evidence>
<dbReference type="InterPro" id="IPR009075">
    <property type="entry name" value="AcylCo_DH/oxidase_C"/>
</dbReference>
<comment type="similarity">
    <text evidence="2 7">Belongs to the acyl-CoA dehydrogenase family.</text>
</comment>
<dbReference type="Gene3D" id="1.10.540.10">
    <property type="entry name" value="Acyl-CoA dehydrogenase/oxidase, N-terminal domain"/>
    <property type="match status" value="1"/>
</dbReference>
<evidence type="ECO:0000256" key="6">
    <source>
        <dbReference type="ARBA" id="ARBA00023002"/>
    </source>
</evidence>
<accession>A0ABV7NLE1</accession>
<dbReference type="InterPro" id="IPR036250">
    <property type="entry name" value="AcylCo_DH-like_C"/>
</dbReference>